<dbReference type="VEuPathDB" id="FungiDB:CNA06090"/>
<dbReference type="PROSITE" id="PS51205">
    <property type="entry name" value="VPS9"/>
    <property type="match status" value="1"/>
</dbReference>
<dbReference type="PaxDb" id="214684-Q5KNL3"/>
<dbReference type="GO" id="GO:0005085">
    <property type="term" value="F:guanyl-nucleotide exchange factor activity"/>
    <property type="evidence" value="ECO:0000318"/>
    <property type="project" value="GO_Central"/>
</dbReference>
<dbReference type="Proteomes" id="UP000002149">
    <property type="component" value="Chromosome 1"/>
</dbReference>
<sequence length="1326" mass="140835">MDPQKPGLFSSISIGRASKNKHTGEALAHPLLAATSSSTSLPTSDSSQPDTTSQPPPLRHKSSGSWSKNTGDAVNLPYKPRQRHGGGMGSINSTASIFGSTGAPPPNLQPAPTGGSSGAPISPTPVSAPPTTSTSTSTTFALPPSHSDPPAQAKESAVSTTASSPHASSSSLTSRLQVQSLKAAAQGIGLGNGSMGMSMIDAIFDKGQLGRAKAGEGGDWGELLRILMGGKAILLLPTTPSSSLPMTPPTLRDHVAFLSPPVSLASSSFKSIQSVSETEEKADLKEEQFCTLNILVTLSGLIGTLKGTTLSFESTIPPDSPLLQALKNHSSRQTALASLRPTQISYINYPSYTLSSETTILPFPPHSKTAPPIQSEIKERERLSQGKLGRINPFASLFGGSNTSLSYETKTGASPSPKPEALPSDNGLSPPRSPPASPGPSSPKPSALSIDPDATSISSDSVAVGEGYQVTAYTVSRPIRYHEIHKSLLKSVRTDVRDALHNIPEKVVEKVLKLALANACPSGQLISEELLKGHRSHGPSHELDGSAWLLDFGNPTETGERLQDFVERVYDELVVYYRQEVNGGLKRKVSGGTWARGSHNLEKEKEKEVELGERQREERKRRDREEIVEKEASEGTERIEGLLCRLLYNRLFSPLESDDSKHDEALASRIAALNMLELSLDHLGLITRPEREYPEGIISDGLDRIVDKVGKEFQKLSLMTCITPKDKTAVLINAHKIVVDGLSELPDIELRPEGEPYHKPQEVSTAPSNASVDPTILKPPALPIVSEGSLTPSRSPVEPPTAPLSRNVSGSSDMKSNASDPLSLVNIEVPPHAVVVDPIIDQRPSTPRLTHDSESQQAELTPLQEALSDSVMTVSAAPVPYDSLPFDDAASVPPPNTSSDKQTKASKKSTSGADLILPIIIYAVVKSNPPQLASQLMYLRRYRSAICLTGEASYAIVNLTAVVEFLEHVNLSELGLGSDSDKVMSIEDLSPIRLDYMGMDGGNGDAESIANASTKLRGRVGEFAGSAAGSANKVISGVVDTSWSALRGLMGNPNAGALDGDEQAAGDNSRPGMRPRQASTFSLASVTASVASIAAAAASRNRSRADSRVSEQVWGGNQELVEVSSRPGSIRERESDYPTSEEDESDDGELEPDATSLRSRMRSATNTSSRSAKDKEDGPKQERVSLSNRLASIGVLGRLSNPANTTGAESTLASNDNTLGPSKSFLQSLTTARSASNSQSHTRRSSLLGGSQTESQQHKVSSPRGSLPALPANDASFGSHALLDNVDPPIEKFMTCDVGELRLSDVGELLRDYRRLGTIVALANNK</sequence>
<evidence type="ECO:0000259" key="2">
    <source>
        <dbReference type="PROSITE" id="PS51205"/>
    </source>
</evidence>
<dbReference type="OrthoDB" id="10264848at2759"/>
<protein>
    <submittedName>
        <fullName evidence="3">Guanyl-nucleotide exchange factor, putative</fullName>
    </submittedName>
</protein>
<feature type="compositionally biased region" description="Polar residues" evidence="1">
    <location>
        <begin position="762"/>
        <end position="772"/>
    </location>
</feature>
<dbReference type="RefSeq" id="XP_024511970.1">
    <property type="nucleotide sequence ID" value="XM_024656328.1"/>
</dbReference>
<dbReference type="Gene3D" id="1.20.1050.80">
    <property type="entry name" value="VPS9 domain"/>
    <property type="match status" value="2"/>
</dbReference>
<dbReference type="GO" id="GO:0030139">
    <property type="term" value="C:endocytic vesicle"/>
    <property type="evidence" value="ECO:0000318"/>
    <property type="project" value="GO_Central"/>
</dbReference>
<dbReference type="PANTHER" id="PTHR23101:SF25">
    <property type="entry name" value="GTPASE-ACTIVATING PROTEIN AND VPS9 DOMAIN-CONTAINING PROTEIN 1"/>
    <property type="match status" value="1"/>
</dbReference>
<feature type="compositionally biased region" description="Polar residues" evidence="1">
    <location>
        <begin position="804"/>
        <end position="819"/>
    </location>
</feature>
<feature type="region of interest" description="Disordered" evidence="1">
    <location>
        <begin position="406"/>
        <end position="460"/>
    </location>
</feature>
<feature type="compositionally biased region" description="Polar residues" evidence="1">
    <location>
        <begin position="1156"/>
        <end position="1170"/>
    </location>
</feature>
<evidence type="ECO:0000313" key="3">
    <source>
        <dbReference type="EMBL" id="AAW41144.2"/>
    </source>
</evidence>
<dbReference type="SUPFAM" id="SSF109993">
    <property type="entry name" value="VPS9 domain"/>
    <property type="match status" value="1"/>
</dbReference>
<dbReference type="InterPro" id="IPR003123">
    <property type="entry name" value="VPS9"/>
</dbReference>
<feature type="region of interest" description="Disordered" evidence="1">
    <location>
        <begin position="605"/>
        <end position="627"/>
    </location>
</feature>
<reference evidence="3 4" key="1">
    <citation type="journal article" date="2005" name="Science">
        <title>The genome of the basidiomycetous yeast and human pathogen Cryptococcus neoformans.</title>
        <authorList>
            <person name="Loftus B.J."/>
            <person name="Fung E."/>
            <person name="Roncaglia P."/>
            <person name="Rowley D."/>
            <person name="Amedeo P."/>
            <person name="Bruno D."/>
            <person name="Vamathevan J."/>
            <person name="Miranda M."/>
            <person name="Anderson I.J."/>
            <person name="Fraser J.A."/>
            <person name="Allen J.E."/>
            <person name="Bosdet I.E."/>
            <person name="Brent M.R."/>
            <person name="Chiu R."/>
            <person name="Doering T.L."/>
            <person name="Donlin M.J."/>
            <person name="D'Souza C.A."/>
            <person name="Fox D.S."/>
            <person name="Grinberg V."/>
            <person name="Fu J."/>
            <person name="Fukushima M."/>
            <person name="Haas B.J."/>
            <person name="Huang J.C."/>
            <person name="Janbon G."/>
            <person name="Jones S.J."/>
            <person name="Koo H.L."/>
            <person name="Krzywinski M.I."/>
            <person name="Kwon-Chung J.K."/>
            <person name="Lengeler K.B."/>
            <person name="Maiti R."/>
            <person name="Marra M.A."/>
            <person name="Marra R.E."/>
            <person name="Mathewson C.A."/>
            <person name="Mitchell T.G."/>
            <person name="Pertea M."/>
            <person name="Riggs F.R."/>
            <person name="Salzberg S.L."/>
            <person name="Schein J.E."/>
            <person name="Shvartsbeyn A."/>
            <person name="Shin H."/>
            <person name="Shumway M."/>
            <person name="Specht C.A."/>
            <person name="Suh B.B."/>
            <person name="Tenney A."/>
            <person name="Utterback T.R."/>
            <person name="Wickes B.L."/>
            <person name="Wortman J.R."/>
            <person name="Wye N.H."/>
            <person name="Kronstad J.W."/>
            <person name="Lodge J.K."/>
            <person name="Heitman J."/>
            <person name="Davis R.W."/>
            <person name="Fraser C.M."/>
            <person name="Hyman R.W."/>
        </authorList>
    </citation>
    <scope>NUCLEOTIDE SEQUENCE [LARGE SCALE GENOMIC DNA]</scope>
    <source>
        <strain evidence="4">JEC21 / ATCC MYA-565</strain>
    </source>
</reference>
<dbReference type="STRING" id="214684.Q5KNL3"/>
<feature type="region of interest" description="Disordered" evidence="1">
    <location>
        <begin position="1097"/>
        <end position="1273"/>
    </location>
</feature>
<feature type="region of interest" description="Disordered" evidence="1">
    <location>
        <begin position="1054"/>
        <end position="1076"/>
    </location>
</feature>
<dbReference type="GO" id="GO:0031267">
    <property type="term" value="F:small GTPase binding"/>
    <property type="evidence" value="ECO:0000318"/>
    <property type="project" value="GO_Central"/>
</dbReference>
<dbReference type="GeneID" id="3253692"/>
<keyword evidence="4" id="KW-1185">Reference proteome</keyword>
<feature type="compositionally biased region" description="Basic and acidic residues" evidence="1">
    <location>
        <begin position="1171"/>
        <end position="1183"/>
    </location>
</feature>
<feature type="compositionally biased region" description="Basic and acidic residues" evidence="1">
    <location>
        <begin position="749"/>
        <end position="761"/>
    </location>
</feature>
<feature type="compositionally biased region" description="Acidic residues" evidence="1">
    <location>
        <begin position="1139"/>
        <end position="1152"/>
    </location>
</feature>
<feature type="compositionally biased region" description="Polar residues" evidence="1">
    <location>
        <begin position="1201"/>
        <end position="1240"/>
    </location>
</feature>
<dbReference type="EMBL" id="AE017341">
    <property type="protein sequence ID" value="AAW41144.2"/>
    <property type="molecule type" value="Genomic_DNA"/>
</dbReference>
<evidence type="ECO:0000256" key="1">
    <source>
        <dbReference type="SAM" id="MobiDB-lite"/>
    </source>
</evidence>
<dbReference type="HOGENOM" id="CLU_009189_0_0_1"/>
<feature type="compositionally biased region" description="Low complexity" evidence="1">
    <location>
        <begin position="156"/>
        <end position="174"/>
    </location>
</feature>
<name>Q5KNL3_CRYD1</name>
<gene>
    <name evidence="3" type="ordered locus">CNA06090</name>
</gene>
<feature type="compositionally biased region" description="Pro residues" evidence="1">
    <location>
        <begin position="431"/>
        <end position="443"/>
    </location>
</feature>
<feature type="compositionally biased region" description="Polar residues" evidence="1">
    <location>
        <begin position="63"/>
        <end position="72"/>
    </location>
</feature>
<dbReference type="GO" id="GO:0005829">
    <property type="term" value="C:cytosol"/>
    <property type="evidence" value="ECO:0000318"/>
    <property type="project" value="GO_Central"/>
</dbReference>
<feature type="domain" description="VPS9" evidence="2">
    <location>
        <begin position="660"/>
        <end position="975"/>
    </location>
</feature>
<feature type="compositionally biased region" description="Polar residues" evidence="1">
    <location>
        <begin position="90"/>
        <end position="99"/>
    </location>
</feature>
<feature type="region of interest" description="Disordered" evidence="1">
    <location>
        <begin position="1"/>
        <end position="174"/>
    </location>
</feature>
<organism evidence="3 4">
    <name type="scientific">Cryptococcus deneoformans (strain JEC21 / ATCC MYA-565)</name>
    <name type="common">Cryptococcus neoformans var. neoformans serotype D</name>
    <dbReference type="NCBI Taxonomy" id="214684"/>
    <lineage>
        <taxon>Eukaryota</taxon>
        <taxon>Fungi</taxon>
        <taxon>Dikarya</taxon>
        <taxon>Basidiomycota</taxon>
        <taxon>Agaricomycotina</taxon>
        <taxon>Tremellomycetes</taxon>
        <taxon>Tremellales</taxon>
        <taxon>Cryptococcaceae</taxon>
        <taxon>Cryptococcus</taxon>
        <taxon>Cryptococcus neoformans species complex</taxon>
    </lineage>
</organism>
<dbReference type="InterPro" id="IPR045046">
    <property type="entry name" value="Vps9-like"/>
</dbReference>
<dbReference type="eggNOG" id="KOG2319">
    <property type="taxonomic scope" value="Eukaryota"/>
</dbReference>
<proteinExistence type="predicted"/>
<dbReference type="KEGG" id="cne:CNA06090"/>
<dbReference type="PANTHER" id="PTHR23101">
    <property type="entry name" value="RAB GDP/GTP EXCHANGE FACTOR"/>
    <property type="match status" value="1"/>
</dbReference>
<dbReference type="Pfam" id="PF02204">
    <property type="entry name" value="VPS9"/>
    <property type="match status" value="1"/>
</dbReference>
<dbReference type="InParanoid" id="Q5KNL3"/>
<dbReference type="InterPro" id="IPR037191">
    <property type="entry name" value="VPS9_dom_sf"/>
</dbReference>
<feature type="compositionally biased region" description="Low complexity" evidence="1">
    <location>
        <begin position="129"/>
        <end position="145"/>
    </location>
</feature>
<feature type="compositionally biased region" description="Polar residues" evidence="1">
    <location>
        <begin position="1248"/>
        <end position="1264"/>
    </location>
</feature>
<dbReference type="GO" id="GO:0016192">
    <property type="term" value="P:vesicle-mediated transport"/>
    <property type="evidence" value="ECO:0007669"/>
    <property type="project" value="InterPro"/>
</dbReference>
<feature type="region of interest" description="Disordered" evidence="1">
    <location>
        <begin position="749"/>
        <end position="819"/>
    </location>
</feature>
<accession>Q5KNL3</accession>
<feature type="compositionally biased region" description="Low complexity" evidence="1">
    <location>
        <begin position="30"/>
        <end position="53"/>
    </location>
</feature>
<feature type="region of interest" description="Disordered" evidence="1">
    <location>
        <begin position="885"/>
        <end position="908"/>
    </location>
</feature>
<evidence type="ECO:0000313" key="4">
    <source>
        <dbReference type="Proteomes" id="UP000002149"/>
    </source>
</evidence>